<protein>
    <submittedName>
        <fullName evidence="1">Uncharacterized protein</fullName>
    </submittedName>
</protein>
<organism evidence="1 2">
    <name type="scientific">Rotaria magnacalcarata</name>
    <dbReference type="NCBI Taxonomy" id="392030"/>
    <lineage>
        <taxon>Eukaryota</taxon>
        <taxon>Metazoa</taxon>
        <taxon>Spiralia</taxon>
        <taxon>Gnathifera</taxon>
        <taxon>Rotifera</taxon>
        <taxon>Eurotatoria</taxon>
        <taxon>Bdelloidea</taxon>
        <taxon>Philodinida</taxon>
        <taxon>Philodinidae</taxon>
        <taxon>Rotaria</taxon>
    </lineage>
</organism>
<comment type="caution">
    <text evidence="1">The sequence shown here is derived from an EMBL/GenBank/DDBJ whole genome shotgun (WGS) entry which is preliminary data.</text>
</comment>
<evidence type="ECO:0000313" key="2">
    <source>
        <dbReference type="Proteomes" id="UP000676336"/>
    </source>
</evidence>
<reference evidence="1" key="1">
    <citation type="submission" date="2021-02" db="EMBL/GenBank/DDBJ databases">
        <authorList>
            <person name="Nowell W R."/>
        </authorList>
    </citation>
    <scope>NUCLEOTIDE SEQUENCE</scope>
</reference>
<name>A0A8S2YCK4_9BILA</name>
<accession>A0A8S2YCK4</accession>
<dbReference type="Proteomes" id="UP000676336">
    <property type="component" value="Unassembled WGS sequence"/>
</dbReference>
<sequence length="53" mass="6464">PSRIISSQQHERLVEESRLNQHSYYTLKIHFKRRSTQDYVMTSIPMVYSFVEF</sequence>
<dbReference type="EMBL" id="CAJOBI010091727">
    <property type="protein sequence ID" value="CAF4545593.1"/>
    <property type="molecule type" value="Genomic_DNA"/>
</dbReference>
<feature type="non-terminal residue" evidence="1">
    <location>
        <position position="1"/>
    </location>
</feature>
<evidence type="ECO:0000313" key="1">
    <source>
        <dbReference type="EMBL" id="CAF4545593.1"/>
    </source>
</evidence>
<proteinExistence type="predicted"/>
<gene>
    <name evidence="1" type="ORF">SMN809_LOCUS36804</name>
</gene>
<dbReference type="AlphaFoldDB" id="A0A8S2YCK4"/>